<dbReference type="GO" id="GO:0009103">
    <property type="term" value="P:lipopolysaccharide biosynthetic process"/>
    <property type="evidence" value="ECO:0007669"/>
    <property type="project" value="TreeGrafter"/>
</dbReference>
<dbReference type="Pfam" id="PF00534">
    <property type="entry name" value="Glycos_transf_1"/>
    <property type="match status" value="1"/>
</dbReference>
<accession>A0A1H6FHF2</accession>
<feature type="domain" description="Glycosyltransferase subfamily 4-like N-terminal" evidence="4">
    <location>
        <begin position="18"/>
        <end position="174"/>
    </location>
</feature>
<feature type="domain" description="Glycosyl transferase family 1" evidence="3">
    <location>
        <begin position="193"/>
        <end position="336"/>
    </location>
</feature>
<reference evidence="6" key="1">
    <citation type="submission" date="2016-10" db="EMBL/GenBank/DDBJ databases">
        <authorList>
            <person name="Varghese N."/>
            <person name="Submissions S."/>
        </authorList>
    </citation>
    <scope>NUCLEOTIDE SEQUENCE [LARGE SCALE GENOMIC DNA]</scope>
    <source>
        <strain evidence="6">ATCC 35263</strain>
    </source>
</reference>
<gene>
    <name evidence="5" type="ORF">SAMN02745716_0128</name>
</gene>
<dbReference type="Proteomes" id="UP000222056">
    <property type="component" value="Unassembled WGS sequence"/>
</dbReference>
<dbReference type="PANTHER" id="PTHR46401">
    <property type="entry name" value="GLYCOSYLTRANSFERASE WBBK-RELATED"/>
    <property type="match status" value="1"/>
</dbReference>
<evidence type="ECO:0000313" key="5">
    <source>
        <dbReference type="EMBL" id="SEH10279.1"/>
    </source>
</evidence>
<dbReference type="CDD" id="cd03809">
    <property type="entry name" value="GT4_MtfB-like"/>
    <property type="match status" value="1"/>
</dbReference>
<evidence type="ECO:0000259" key="3">
    <source>
        <dbReference type="Pfam" id="PF00534"/>
    </source>
</evidence>
<keyword evidence="2 5" id="KW-0808">Transferase</keyword>
<dbReference type="InterPro" id="IPR001296">
    <property type="entry name" value="Glyco_trans_1"/>
</dbReference>
<dbReference type="OrthoDB" id="9801609at2"/>
<dbReference type="InterPro" id="IPR028098">
    <property type="entry name" value="Glyco_trans_4-like_N"/>
</dbReference>
<dbReference type="GO" id="GO:0016757">
    <property type="term" value="F:glycosyltransferase activity"/>
    <property type="evidence" value="ECO:0007669"/>
    <property type="project" value="UniProtKB-KW"/>
</dbReference>
<evidence type="ECO:0000313" key="6">
    <source>
        <dbReference type="Proteomes" id="UP000222056"/>
    </source>
</evidence>
<dbReference type="SUPFAM" id="SSF53756">
    <property type="entry name" value="UDP-Glycosyltransferase/glycogen phosphorylase"/>
    <property type="match status" value="1"/>
</dbReference>
<keyword evidence="1" id="KW-0328">Glycosyltransferase</keyword>
<proteinExistence type="predicted"/>
<dbReference type="STRING" id="29539.SAMN02745716_0128"/>
<keyword evidence="6" id="KW-1185">Reference proteome</keyword>
<dbReference type="PANTHER" id="PTHR46401:SF2">
    <property type="entry name" value="GLYCOSYLTRANSFERASE WBBK-RELATED"/>
    <property type="match status" value="1"/>
</dbReference>
<protein>
    <submittedName>
        <fullName evidence="5">Glycosyltransferase involved in cell wall bisynthesis</fullName>
    </submittedName>
</protein>
<dbReference type="Gene3D" id="3.40.50.2000">
    <property type="entry name" value="Glycogen Phosphorylase B"/>
    <property type="match status" value="2"/>
</dbReference>
<name>A0A1H6FHF2_THEAL</name>
<sequence length="361" mass="39534">MVVGIDGRSLRGGPRARGVARYLALTLEALASCRDAAPLALRLLSFGPPDRRLPKEVEVIAARAPSQLLFGLAALSGRPQLDRLLGRPDVVWLPAVAPVALDRKARLVLTVHDLSFELAPRDYNAYERLWHRLARPARLARRARTVIVPSQRTRQLLLERWRLPTERVRVIRPGPGRSPRTKRVPPPPGLEPRGYVLAVGALEPRKRPDLLLAAFQAAQKRGLRARLVFAGDGPLRTRLGGEGVVLLGRVDDDELDALYAHALCLACPSRDEGFGFTPLEAASFGTPAVVSDLEVFRETLEGAALRFTPGDPQALADCLLELERNEPLRRELGARAALAASALSWERSARELANVLREAAS</sequence>
<evidence type="ECO:0000259" key="4">
    <source>
        <dbReference type="Pfam" id="PF13439"/>
    </source>
</evidence>
<dbReference type="AlphaFoldDB" id="A0A1H6FHF2"/>
<evidence type="ECO:0000256" key="1">
    <source>
        <dbReference type="ARBA" id="ARBA00022676"/>
    </source>
</evidence>
<dbReference type="Pfam" id="PF13439">
    <property type="entry name" value="Glyco_transf_4"/>
    <property type="match status" value="1"/>
</dbReference>
<evidence type="ECO:0000256" key="2">
    <source>
        <dbReference type="ARBA" id="ARBA00022679"/>
    </source>
</evidence>
<dbReference type="RefSeq" id="WP_093115286.1">
    <property type="nucleotide sequence ID" value="NZ_FNWJ01000001.1"/>
</dbReference>
<organism evidence="5 6">
    <name type="scientific">Thermoleophilum album</name>
    <dbReference type="NCBI Taxonomy" id="29539"/>
    <lineage>
        <taxon>Bacteria</taxon>
        <taxon>Bacillati</taxon>
        <taxon>Actinomycetota</taxon>
        <taxon>Thermoleophilia</taxon>
        <taxon>Thermoleophilales</taxon>
        <taxon>Thermoleophilaceae</taxon>
        <taxon>Thermoleophilum</taxon>
    </lineage>
</organism>
<dbReference type="EMBL" id="FNWJ01000001">
    <property type="protein sequence ID" value="SEH10279.1"/>
    <property type="molecule type" value="Genomic_DNA"/>
</dbReference>